<dbReference type="RefSeq" id="WP_344296643.1">
    <property type="nucleotide sequence ID" value="NZ_BAAANJ010000009.1"/>
</dbReference>
<proteinExistence type="predicted"/>
<keyword evidence="1" id="KW-0597">Phosphoprotein</keyword>
<keyword evidence="2" id="KW-1277">Toxin-antitoxin system</keyword>
<evidence type="ECO:0000313" key="6">
    <source>
        <dbReference type="EMBL" id="GAA1814551.1"/>
    </source>
</evidence>
<accession>A0ABN2M8H3</accession>
<reference evidence="6 7" key="1">
    <citation type="journal article" date="2019" name="Int. J. Syst. Evol. Microbiol.">
        <title>The Global Catalogue of Microorganisms (GCM) 10K type strain sequencing project: providing services to taxonomists for standard genome sequencing and annotation.</title>
        <authorList>
            <consortium name="The Broad Institute Genomics Platform"/>
            <consortium name="The Broad Institute Genome Sequencing Center for Infectious Disease"/>
            <person name="Wu L."/>
            <person name="Ma J."/>
        </authorList>
    </citation>
    <scope>NUCLEOTIDE SEQUENCE [LARGE SCALE GENOMIC DNA]</scope>
    <source>
        <strain evidence="6 7">JCM 14322</strain>
    </source>
</reference>
<name>A0ABN2M8H3_9MICO</name>
<gene>
    <name evidence="6" type="ORF">GCM10009749_25060</name>
</gene>
<keyword evidence="4" id="KW-0547">Nucleotide-binding</keyword>
<evidence type="ECO:0000256" key="1">
    <source>
        <dbReference type="ARBA" id="ARBA00022553"/>
    </source>
</evidence>
<dbReference type="InterPro" id="IPR051813">
    <property type="entry name" value="HepT_RNase_toxin"/>
</dbReference>
<dbReference type="InterPro" id="IPR008201">
    <property type="entry name" value="HepT-like"/>
</dbReference>
<evidence type="ECO:0000256" key="3">
    <source>
        <dbReference type="ARBA" id="ARBA00022722"/>
    </source>
</evidence>
<dbReference type="EMBL" id="BAAANJ010000009">
    <property type="protein sequence ID" value="GAA1814551.1"/>
    <property type="molecule type" value="Genomic_DNA"/>
</dbReference>
<evidence type="ECO:0008006" key="8">
    <source>
        <dbReference type="Google" id="ProtNLM"/>
    </source>
</evidence>
<protein>
    <recommendedName>
        <fullName evidence="8">DUF86 domain-containing protein</fullName>
    </recommendedName>
</protein>
<evidence type="ECO:0000313" key="7">
    <source>
        <dbReference type="Proteomes" id="UP001500002"/>
    </source>
</evidence>
<evidence type="ECO:0000256" key="4">
    <source>
        <dbReference type="ARBA" id="ARBA00022741"/>
    </source>
</evidence>
<comment type="caution">
    <text evidence="6">The sequence shown here is derived from an EMBL/GenBank/DDBJ whole genome shotgun (WGS) entry which is preliminary data.</text>
</comment>
<dbReference type="Proteomes" id="UP001500002">
    <property type="component" value="Unassembled WGS sequence"/>
</dbReference>
<dbReference type="PANTHER" id="PTHR34139:SF1">
    <property type="entry name" value="RNASE MJ1380-RELATED"/>
    <property type="match status" value="1"/>
</dbReference>
<evidence type="ECO:0000256" key="2">
    <source>
        <dbReference type="ARBA" id="ARBA00022649"/>
    </source>
</evidence>
<dbReference type="PANTHER" id="PTHR34139">
    <property type="entry name" value="UPF0331 PROTEIN MJ0127"/>
    <property type="match status" value="1"/>
</dbReference>
<keyword evidence="5" id="KW-0378">Hydrolase</keyword>
<organism evidence="6 7">
    <name type="scientific">Agromyces neolithicus</name>
    <dbReference type="NCBI Taxonomy" id="269420"/>
    <lineage>
        <taxon>Bacteria</taxon>
        <taxon>Bacillati</taxon>
        <taxon>Actinomycetota</taxon>
        <taxon>Actinomycetes</taxon>
        <taxon>Micrococcales</taxon>
        <taxon>Microbacteriaceae</taxon>
        <taxon>Agromyces</taxon>
    </lineage>
</organism>
<keyword evidence="7" id="KW-1185">Reference proteome</keyword>
<keyword evidence="3" id="KW-0540">Nuclease</keyword>
<evidence type="ECO:0000256" key="5">
    <source>
        <dbReference type="ARBA" id="ARBA00022801"/>
    </source>
</evidence>
<sequence>MSDDRHDRIDRWIDDLDATLVRAESLVARGQDEYRSDPALPLAFEALSSRVGELAKRLTAAQPERFDDQIWSQAARNRDFVVHHYDRIDHEALWLTVAVAFPRLRTTLNELRH</sequence>
<dbReference type="Pfam" id="PF01934">
    <property type="entry name" value="HepT-like"/>
    <property type="match status" value="1"/>
</dbReference>